<evidence type="ECO:0000313" key="3">
    <source>
        <dbReference type="EMBL" id="WXB07112.1"/>
    </source>
</evidence>
<sequence length="389" mass="43966">MKLADLSNQELLTGIRDVIGQGRFLLARLLAYLGEIEERRLELESACSSLFDFCLRRLGMSEDEACRRVAASRLARRFPLALAMIERGEIHLTTLLLLREQLTAENHEELLRAVAGKTKGQVQEFLASRFPRPDAPSLIQELPTAPTPQPPTIPSPQPARSRVEALSPERYKVQFTATAELKSKIDQIADLMRHANPSGDLAVIMDRALDLLLVELEKRRLGRTKRTPPKRAAKNTRPGYVTRAVRREVFERDGARCTFVDETGRRCESCTFLELDHIDPRARGGPDSASNLRIRCAAHNSLAAEHHFGRHHVERKKSEKRAVLRESQPREIHPRQRVWKSDLALRALTIMGFKEPQARRALAIIDSRVANRSSSLETTLREAISILTP</sequence>
<accession>A0ABZ2L8M2</accession>
<keyword evidence="4" id="KW-1185">Reference proteome</keyword>
<dbReference type="EMBL" id="CP089983">
    <property type="protein sequence ID" value="WXB07112.1"/>
    <property type="molecule type" value="Genomic_DNA"/>
</dbReference>
<dbReference type="InterPro" id="IPR003615">
    <property type="entry name" value="HNH_nuc"/>
</dbReference>
<dbReference type="GO" id="GO:0004519">
    <property type="term" value="F:endonuclease activity"/>
    <property type="evidence" value="ECO:0007669"/>
    <property type="project" value="UniProtKB-KW"/>
</dbReference>
<evidence type="ECO:0000259" key="2">
    <source>
        <dbReference type="SMART" id="SM00507"/>
    </source>
</evidence>
<reference evidence="3" key="1">
    <citation type="submission" date="2021-12" db="EMBL/GenBank/DDBJ databases">
        <title>Discovery of the Pendulisporaceae a myxobacterial family with distinct sporulation behavior and unique specialized metabolism.</title>
        <authorList>
            <person name="Garcia R."/>
            <person name="Popoff A."/>
            <person name="Bader C.D."/>
            <person name="Loehr J."/>
            <person name="Walesch S."/>
            <person name="Walt C."/>
            <person name="Boldt J."/>
            <person name="Bunk B."/>
            <person name="Haeckl F.J.F.P.J."/>
            <person name="Gunesch A.P."/>
            <person name="Birkelbach J."/>
            <person name="Nuebel U."/>
            <person name="Pietschmann T."/>
            <person name="Bach T."/>
            <person name="Mueller R."/>
        </authorList>
    </citation>
    <scope>NUCLEOTIDE SEQUENCE</scope>
    <source>
        <strain evidence="3">MSr11367</strain>
    </source>
</reference>
<dbReference type="Gene3D" id="1.10.30.50">
    <property type="match status" value="1"/>
</dbReference>
<dbReference type="CDD" id="cd00085">
    <property type="entry name" value="HNHc"/>
    <property type="match status" value="1"/>
</dbReference>
<organism evidence="3 4">
    <name type="scientific">Pendulispora rubella</name>
    <dbReference type="NCBI Taxonomy" id="2741070"/>
    <lineage>
        <taxon>Bacteria</taxon>
        <taxon>Pseudomonadati</taxon>
        <taxon>Myxococcota</taxon>
        <taxon>Myxococcia</taxon>
        <taxon>Myxococcales</taxon>
        <taxon>Sorangiineae</taxon>
        <taxon>Pendulisporaceae</taxon>
        <taxon>Pendulispora</taxon>
    </lineage>
</organism>
<keyword evidence="3" id="KW-0540">Nuclease</keyword>
<feature type="domain" description="HNH nuclease" evidence="2">
    <location>
        <begin position="244"/>
        <end position="301"/>
    </location>
</feature>
<gene>
    <name evidence="3" type="ORF">LVJ94_07675</name>
</gene>
<evidence type="ECO:0000256" key="1">
    <source>
        <dbReference type="SAM" id="MobiDB-lite"/>
    </source>
</evidence>
<evidence type="ECO:0000313" key="4">
    <source>
        <dbReference type="Proteomes" id="UP001374803"/>
    </source>
</evidence>
<protein>
    <submittedName>
        <fullName evidence="3">HNH endonuclease</fullName>
    </submittedName>
</protein>
<feature type="compositionally biased region" description="Pro residues" evidence="1">
    <location>
        <begin position="145"/>
        <end position="157"/>
    </location>
</feature>
<keyword evidence="3" id="KW-0378">Hydrolase</keyword>
<dbReference type="Proteomes" id="UP001374803">
    <property type="component" value="Chromosome"/>
</dbReference>
<keyword evidence="3" id="KW-0255">Endonuclease</keyword>
<dbReference type="RefSeq" id="WP_394836772.1">
    <property type="nucleotide sequence ID" value="NZ_CP089929.1"/>
</dbReference>
<proteinExistence type="predicted"/>
<feature type="region of interest" description="Disordered" evidence="1">
    <location>
        <begin position="136"/>
        <end position="159"/>
    </location>
</feature>
<name>A0ABZ2L8M2_9BACT</name>
<dbReference type="SMART" id="SM00507">
    <property type="entry name" value="HNHc"/>
    <property type="match status" value="1"/>
</dbReference>